<protein>
    <recommendedName>
        <fullName evidence="1">Glycosyl transferase family 1 domain-containing protein</fullName>
    </recommendedName>
</protein>
<dbReference type="AlphaFoldDB" id="A0A1G2MSG1"/>
<dbReference type="InterPro" id="IPR001296">
    <property type="entry name" value="Glyco_trans_1"/>
</dbReference>
<gene>
    <name evidence="2" type="ORF">A3D56_00460</name>
</gene>
<dbReference type="PANTHER" id="PTHR45947:SF3">
    <property type="entry name" value="SULFOQUINOVOSYL TRANSFERASE SQD2"/>
    <property type="match status" value="1"/>
</dbReference>
<dbReference type="Pfam" id="PF00534">
    <property type="entry name" value="Glycos_transf_1"/>
    <property type="match status" value="1"/>
</dbReference>
<sequence>MKIAVITRSLIFSGGGERQAIQFSIELLKLGHEVTLYTTKHDSKGCFPDDVKKITLKTLAFEQKSLFPASLKRLPLVGDFFHMYAENRLAKRVALMIDSDTEVLNPNDSWGTHVALYFKKRNPRAVSVLMLNDLYTARWSLFDDPLFGGRKSLLKWPLYFLKDFFERTLFFHNLDSVVVLNNRTVGLVSHYMKKESVIVRSGVDLNHFSYRQRSPLQKDKPIRLFCHGIFYIHRRYEDAIEALQILVREGYDATLTISGDYESRDIFRAYYDRLAKLVEVHALSSRVTFSGLVSESELLELYNQADIFVSPAHLQTWGIAVFEAAASGLPTIISRTIGAAEVLEDRVNTMMVNPAKPNEIAEAVQSLVESPLLYDTIAKEANRFVRNNVSWRRYAEHMLAIFKKTYERKNA</sequence>
<organism evidence="2 3">
    <name type="scientific">Candidatus Taylorbacteria bacterium RIFCSPHIGHO2_02_FULL_45_35</name>
    <dbReference type="NCBI Taxonomy" id="1802311"/>
    <lineage>
        <taxon>Bacteria</taxon>
        <taxon>Candidatus Tayloriibacteriota</taxon>
    </lineage>
</organism>
<dbReference type="InterPro" id="IPR050194">
    <property type="entry name" value="Glycosyltransferase_grp1"/>
</dbReference>
<dbReference type="Proteomes" id="UP000177943">
    <property type="component" value="Unassembled WGS sequence"/>
</dbReference>
<name>A0A1G2MSG1_9BACT</name>
<evidence type="ECO:0000259" key="1">
    <source>
        <dbReference type="Pfam" id="PF00534"/>
    </source>
</evidence>
<dbReference type="CDD" id="cd03801">
    <property type="entry name" value="GT4_PimA-like"/>
    <property type="match status" value="1"/>
</dbReference>
<evidence type="ECO:0000313" key="3">
    <source>
        <dbReference type="Proteomes" id="UP000177943"/>
    </source>
</evidence>
<dbReference type="EMBL" id="MHRP01000036">
    <property type="protein sequence ID" value="OHA26159.1"/>
    <property type="molecule type" value="Genomic_DNA"/>
</dbReference>
<dbReference type="GO" id="GO:0016758">
    <property type="term" value="F:hexosyltransferase activity"/>
    <property type="evidence" value="ECO:0007669"/>
    <property type="project" value="TreeGrafter"/>
</dbReference>
<reference evidence="2 3" key="1">
    <citation type="journal article" date="2016" name="Nat. Commun.">
        <title>Thousands of microbial genomes shed light on interconnected biogeochemical processes in an aquifer system.</title>
        <authorList>
            <person name="Anantharaman K."/>
            <person name="Brown C.T."/>
            <person name="Hug L.A."/>
            <person name="Sharon I."/>
            <person name="Castelle C.J."/>
            <person name="Probst A.J."/>
            <person name="Thomas B.C."/>
            <person name="Singh A."/>
            <person name="Wilkins M.J."/>
            <person name="Karaoz U."/>
            <person name="Brodie E.L."/>
            <person name="Williams K.H."/>
            <person name="Hubbard S.S."/>
            <person name="Banfield J.F."/>
        </authorList>
    </citation>
    <scope>NUCLEOTIDE SEQUENCE [LARGE SCALE GENOMIC DNA]</scope>
</reference>
<dbReference type="PANTHER" id="PTHR45947">
    <property type="entry name" value="SULFOQUINOVOSYL TRANSFERASE SQD2"/>
    <property type="match status" value="1"/>
</dbReference>
<dbReference type="SUPFAM" id="SSF53756">
    <property type="entry name" value="UDP-Glycosyltransferase/glycogen phosphorylase"/>
    <property type="match status" value="1"/>
</dbReference>
<feature type="domain" description="Glycosyl transferase family 1" evidence="1">
    <location>
        <begin position="212"/>
        <end position="382"/>
    </location>
</feature>
<comment type="caution">
    <text evidence="2">The sequence shown here is derived from an EMBL/GenBank/DDBJ whole genome shotgun (WGS) entry which is preliminary data.</text>
</comment>
<proteinExistence type="predicted"/>
<dbReference type="Gene3D" id="3.40.50.2000">
    <property type="entry name" value="Glycogen Phosphorylase B"/>
    <property type="match status" value="2"/>
</dbReference>
<evidence type="ECO:0000313" key="2">
    <source>
        <dbReference type="EMBL" id="OHA26159.1"/>
    </source>
</evidence>
<accession>A0A1G2MSG1</accession>